<evidence type="ECO:0000313" key="3">
    <source>
        <dbReference type="Proteomes" id="UP000183315"/>
    </source>
</evidence>
<feature type="transmembrane region" description="Helical" evidence="1">
    <location>
        <begin position="12"/>
        <end position="33"/>
    </location>
</feature>
<reference evidence="3" key="1">
    <citation type="submission" date="2016-10" db="EMBL/GenBank/DDBJ databases">
        <authorList>
            <person name="Varghese N."/>
        </authorList>
    </citation>
    <scope>NUCLEOTIDE SEQUENCE [LARGE SCALE GENOMIC DNA]</scope>
    <source>
        <strain evidence="3">DSM 24868</strain>
    </source>
</reference>
<sequence>MESGRRRVPWRWVATGMVVSVLVCGGLMVWDAWHAYRASEDLSAHAVQARDALLARDADGLRAEVGALQDAAHRLDGATDGPLWGASAVLPWIGDQVQPVQAIARASVAVADDALGPLAELADLDALAGPSIVDGRFDPYLLEPAREPLGRAAATLLEQSEVLGAVPLAGAVEILAEEYREAADQVTEMAALVDGAHRAATLMPTMLGGQEKRTYLVMVQNNAEPRATGGITGVVLELTVDDGRLASGRFVPARALVAARDASAVDSITDEEEQAFTARMAVFPQDANFTPEFPRAAQLISTFWTRVHPGDVDGVLAVDPVALGYLLSGVAPIEVDGVMLDSQSLAATMLNSAYSLFEDAEEQDEFFAEAASAIFDAIIAGAPGISTGIERGIDERRVLLWSAHDAEQKVLAGSAIAGTFFEDDAFGVFLNDGSGSKIGYYVDTAVDVADRVCKDGAVVSQEVTVTLTHAFDGDVAELPDYVAGGTFVDAGEFHANLMVVPSPGMRVLSAREGGEAAWVATSSLEGRSVVSTRVVLLPGEEATYTFETDAIEGAVPAGDVVVTPGARTAVVERTEREAVGC</sequence>
<dbReference type="STRING" id="1043493.SAMN05421637_1749"/>
<evidence type="ECO:0000256" key="1">
    <source>
        <dbReference type="SAM" id="Phobius"/>
    </source>
</evidence>
<protein>
    <recommendedName>
        <fullName evidence="4">DUF4012 domain-containing protein</fullName>
    </recommendedName>
</protein>
<evidence type="ECO:0000313" key="2">
    <source>
        <dbReference type="EMBL" id="SEJ40791.1"/>
    </source>
</evidence>
<keyword evidence="1" id="KW-1133">Transmembrane helix</keyword>
<dbReference type="AlphaFoldDB" id="A0A1H6YHQ0"/>
<gene>
    <name evidence="2" type="ORF">SAMN05421637_1749</name>
</gene>
<dbReference type="eggNOG" id="COG2959">
    <property type="taxonomic scope" value="Bacteria"/>
</dbReference>
<name>A0A1H6YHQ0_9MICO</name>
<dbReference type="InterPro" id="IPR025101">
    <property type="entry name" value="DUF4012"/>
</dbReference>
<keyword evidence="1" id="KW-0472">Membrane</keyword>
<dbReference type="Proteomes" id="UP000183315">
    <property type="component" value="Unassembled WGS sequence"/>
</dbReference>
<proteinExistence type="predicted"/>
<dbReference type="RefSeq" id="WP_081953181.1">
    <property type="nucleotide sequence ID" value="NZ_BBLU01000004.1"/>
</dbReference>
<dbReference type="EMBL" id="FNZI01000003">
    <property type="protein sequence ID" value="SEJ40791.1"/>
    <property type="molecule type" value="Genomic_DNA"/>
</dbReference>
<evidence type="ECO:0008006" key="4">
    <source>
        <dbReference type="Google" id="ProtNLM"/>
    </source>
</evidence>
<dbReference type="OrthoDB" id="3203519at2"/>
<keyword evidence="1" id="KW-0812">Transmembrane</keyword>
<keyword evidence="3" id="KW-1185">Reference proteome</keyword>
<accession>A0A1H6YHQ0</accession>
<dbReference type="Pfam" id="PF13196">
    <property type="entry name" value="DUF4012"/>
    <property type="match status" value="1"/>
</dbReference>
<organism evidence="2 3">
    <name type="scientific">Demequina mangrovi</name>
    <dbReference type="NCBI Taxonomy" id="1043493"/>
    <lineage>
        <taxon>Bacteria</taxon>
        <taxon>Bacillati</taxon>
        <taxon>Actinomycetota</taxon>
        <taxon>Actinomycetes</taxon>
        <taxon>Micrococcales</taxon>
        <taxon>Demequinaceae</taxon>
        <taxon>Demequina</taxon>
    </lineage>
</organism>